<evidence type="ECO:0000256" key="4">
    <source>
        <dbReference type="SAM" id="MobiDB-lite"/>
    </source>
</evidence>
<dbReference type="SUPFAM" id="SSF53850">
    <property type="entry name" value="Periplasmic binding protein-like II"/>
    <property type="match status" value="1"/>
</dbReference>
<comment type="similarity">
    <text evidence="2">Belongs to the bacterial solute-binding protein SsuA/TauA family.</text>
</comment>
<evidence type="ECO:0000256" key="2">
    <source>
        <dbReference type="ARBA" id="ARBA00010742"/>
    </source>
</evidence>
<accession>A0ABP9RT68</accession>
<evidence type="ECO:0000313" key="6">
    <source>
        <dbReference type="EMBL" id="GAA5186310.1"/>
    </source>
</evidence>
<dbReference type="SMART" id="SM00062">
    <property type="entry name" value="PBPb"/>
    <property type="match status" value="1"/>
</dbReference>
<gene>
    <name evidence="6" type="ORF">GCM10023322_32280</name>
</gene>
<dbReference type="InterPro" id="IPR001638">
    <property type="entry name" value="Solute-binding_3/MltF_N"/>
</dbReference>
<organism evidence="6 7">
    <name type="scientific">Rugosimonospora acidiphila</name>
    <dbReference type="NCBI Taxonomy" id="556531"/>
    <lineage>
        <taxon>Bacteria</taxon>
        <taxon>Bacillati</taxon>
        <taxon>Actinomycetota</taxon>
        <taxon>Actinomycetes</taxon>
        <taxon>Micromonosporales</taxon>
        <taxon>Micromonosporaceae</taxon>
        <taxon>Rugosimonospora</taxon>
    </lineage>
</organism>
<keyword evidence="7" id="KW-1185">Reference proteome</keyword>
<sequence length="393" mass="40577">MTDTSTSSPGAHDRVAFDTRRSRPDRLQVPKGQPLISTHPSGDRNPKPRGRRVLSRRPVLLSATVLAASALWLSACGGSSASAGASGRADETVRVGVIAGSPPGVYSAIQDGFFAQQHIKVKLVTLSGGPALVAATEGGSIDIAWADMFAWTSAIEQGFKLTIINPANGVKAGQQVNVIMTKPGSGITSAKDLAGKKIGVPAQALTTVQIKKWLADQGLDPNGPQYTTVQDRTTEGGLVAQGTINAAATSGASVTEWQAQYGLVVAGTYDSGIPDGAATSGYGALTSYAQAHQDLIKRFVTAVRQGVAAFQAATPAAQNKILVGYGGADVSTLEAKYPGALAKAAAANDGELKGPFDLAAENQWIKIGVRYGALKKPLDLTQYLWPTATAATP</sequence>
<feature type="domain" description="Solute-binding protein family 3/N-terminal" evidence="5">
    <location>
        <begin position="92"/>
        <end position="329"/>
    </location>
</feature>
<proteinExistence type="inferred from homology"/>
<dbReference type="InterPro" id="IPR015168">
    <property type="entry name" value="SsuA/THI5"/>
</dbReference>
<comment type="caution">
    <text evidence="6">The sequence shown here is derived from an EMBL/GenBank/DDBJ whole genome shotgun (WGS) entry which is preliminary data.</text>
</comment>
<dbReference type="PANTHER" id="PTHR30024:SF47">
    <property type="entry name" value="TAURINE-BINDING PERIPLASMIC PROTEIN"/>
    <property type="match status" value="1"/>
</dbReference>
<dbReference type="EMBL" id="BAABJQ010000008">
    <property type="protein sequence ID" value="GAA5186310.1"/>
    <property type="molecule type" value="Genomic_DNA"/>
</dbReference>
<dbReference type="Gene3D" id="3.40.190.10">
    <property type="entry name" value="Periplasmic binding protein-like II"/>
    <property type="match status" value="2"/>
</dbReference>
<dbReference type="PROSITE" id="PS51318">
    <property type="entry name" value="TAT"/>
    <property type="match status" value="1"/>
</dbReference>
<evidence type="ECO:0000256" key="1">
    <source>
        <dbReference type="ARBA" id="ARBA00004418"/>
    </source>
</evidence>
<dbReference type="PANTHER" id="PTHR30024">
    <property type="entry name" value="ALIPHATIC SULFONATES-BINDING PROTEIN-RELATED"/>
    <property type="match status" value="1"/>
</dbReference>
<dbReference type="Pfam" id="PF09084">
    <property type="entry name" value="NMT1"/>
    <property type="match status" value="1"/>
</dbReference>
<evidence type="ECO:0000256" key="3">
    <source>
        <dbReference type="ARBA" id="ARBA00022729"/>
    </source>
</evidence>
<name>A0ABP9RT68_9ACTN</name>
<dbReference type="Proteomes" id="UP001501570">
    <property type="component" value="Unassembled WGS sequence"/>
</dbReference>
<evidence type="ECO:0000259" key="5">
    <source>
        <dbReference type="SMART" id="SM00062"/>
    </source>
</evidence>
<feature type="compositionally biased region" description="Basic and acidic residues" evidence="4">
    <location>
        <begin position="11"/>
        <end position="28"/>
    </location>
</feature>
<evidence type="ECO:0000313" key="7">
    <source>
        <dbReference type="Proteomes" id="UP001501570"/>
    </source>
</evidence>
<comment type="subcellular location">
    <subcellularLocation>
        <location evidence="1">Periplasm</location>
    </subcellularLocation>
</comment>
<feature type="region of interest" description="Disordered" evidence="4">
    <location>
        <begin position="1"/>
        <end position="54"/>
    </location>
</feature>
<reference evidence="7" key="1">
    <citation type="journal article" date="2019" name="Int. J. Syst. Evol. Microbiol.">
        <title>The Global Catalogue of Microorganisms (GCM) 10K type strain sequencing project: providing services to taxonomists for standard genome sequencing and annotation.</title>
        <authorList>
            <consortium name="The Broad Institute Genomics Platform"/>
            <consortium name="The Broad Institute Genome Sequencing Center for Infectious Disease"/>
            <person name="Wu L."/>
            <person name="Ma J."/>
        </authorList>
    </citation>
    <scope>NUCLEOTIDE SEQUENCE [LARGE SCALE GENOMIC DNA]</scope>
    <source>
        <strain evidence="7">JCM 18304</strain>
    </source>
</reference>
<dbReference type="InterPro" id="IPR006311">
    <property type="entry name" value="TAT_signal"/>
</dbReference>
<protein>
    <recommendedName>
        <fullName evidence="5">Solute-binding protein family 3/N-terminal domain-containing protein</fullName>
    </recommendedName>
</protein>
<keyword evidence="3" id="KW-0732">Signal</keyword>